<reference evidence="1" key="1">
    <citation type="submission" date="2021-02" db="EMBL/GenBank/DDBJ databases">
        <authorList>
            <person name="Nowell W R."/>
        </authorList>
    </citation>
    <scope>NUCLEOTIDE SEQUENCE</scope>
</reference>
<sequence>QSPAHTYYRWKLYSILQGDTVAAWRTDAFRLFKNGSLWLPPQPQQFTSGMPDEVFEKVKK</sequence>
<feature type="non-terminal residue" evidence="1">
    <location>
        <position position="1"/>
    </location>
</feature>
<dbReference type="AlphaFoldDB" id="A0A822FEB7"/>
<proteinExistence type="predicted"/>
<evidence type="ECO:0000313" key="1">
    <source>
        <dbReference type="EMBL" id="CAF5119256.1"/>
    </source>
</evidence>
<dbReference type="GO" id="GO:0005634">
    <property type="term" value="C:nucleus"/>
    <property type="evidence" value="ECO:0007669"/>
    <property type="project" value="TreeGrafter"/>
</dbReference>
<comment type="caution">
    <text evidence="1">The sequence shown here is derived from an EMBL/GenBank/DDBJ whole genome shotgun (WGS) entry which is preliminary data.</text>
</comment>
<dbReference type="InterPro" id="IPR051485">
    <property type="entry name" value="SR-CTD_assoc_factor"/>
</dbReference>
<feature type="non-terminal residue" evidence="1">
    <location>
        <position position="60"/>
    </location>
</feature>
<dbReference type="PANTHER" id="PTHR23140:SF0">
    <property type="entry name" value="U2 SNRNP-ASSOCIATED SURP MOTIF-CONTAINING PROTEIN"/>
    <property type="match status" value="1"/>
</dbReference>
<evidence type="ECO:0000313" key="2">
    <source>
        <dbReference type="Proteomes" id="UP000663848"/>
    </source>
</evidence>
<dbReference type="PANTHER" id="PTHR23140">
    <property type="entry name" value="RNA PROCESSING PROTEIN LD23810P"/>
    <property type="match status" value="1"/>
</dbReference>
<organism evidence="1 2">
    <name type="scientific">Rotaria socialis</name>
    <dbReference type="NCBI Taxonomy" id="392032"/>
    <lineage>
        <taxon>Eukaryota</taxon>
        <taxon>Metazoa</taxon>
        <taxon>Spiralia</taxon>
        <taxon>Gnathifera</taxon>
        <taxon>Rotifera</taxon>
        <taxon>Eurotatoria</taxon>
        <taxon>Bdelloidea</taxon>
        <taxon>Philodinida</taxon>
        <taxon>Philodinidae</taxon>
        <taxon>Rotaria</taxon>
    </lineage>
</organism>
<dbReference type="Proteomes" id="UP000663848">
    <property type="component" value="Unassembled WGS sequence"/>
</dbReference>
<accession>A0A822FEB7</accession>
<name>A0A822FEB7_9BILA</name>
<protein>
    <submittedName>
        <fullName evidence="1">Uncharacterized protein</fullName>
    </submittedName>
</protein>
<gene>
    <name evidence="1" type="ORF">QYT958_LOCUS45944</name>
</gene>
<dbReference type="GO" id="GO:0003723">
    <property type="term" value="F:RNA binding"/>
    <property type="evidence" value="ECO:0007669"/>
    <property type="project" value="TreeGrafter"/>
</dbReference>
<dbReference type="EMBL" id="CAJOBR010079273">
    <property type="protein sequence ID" value="CAF5119256.1"/>
    <property type="molecule type" value="Genomic_DNA"/>
</dbReference>